<reference evidence="6" key="2">
    <citation type="submission" date="2006-05" db="EMBL/GenBank/DDBJ databases">
        <title>Sequencing of the draft genome and assembly of Desulfuromonas acetoxidans DSM 684.</title>
        <authorList>
            <consortium name="US DOE Joint Genome Institute (JGI-PGF)"/>
            <person name="Copeland A."/>
            <person name="Lucas S."/>
            <person name="Lapidus A."/>
            <person name="Barry K."/>
            <person name="Detter J.C."/>
            <person name="Glavina del Rio T."/>
            <person name="Hammon N."/>
            <person name="Israni S."/>
            <person name="Dalin E."/>
            <person name="Tice H."/>
            <person name="Bruce D."/>
            <person name="Pitluck S."/>
            <person name="Richardson P."/>
        </authorList>
    </citation>
    <scope>NUCLEOTIDE SEQUENCE [LARGE SCALE GENOMIC DNA]</scope>
    <source>
        <strain evidence="6">DSM 684</strain>
    </source>
</reference>
<sequence>MALTINTNVASLNAQRNLGRSQTDLNQSMQRLSSGLRINSAKDDAAGLAISDRMTAQITGLNQATRNANDGISLSQTAEGALQESTNILQRIRELGVQSANDTNSASDRESLQAEVDQLIEELDRIADTTQFNGKNLLDGTMNDATFQVGANAGVSQTISFSIASAETSQLSYVGATIEAPNGDAVVGGEMDGSALAAGDLVVNGTDVGATDGTNTSLAAAINTAAGVDIAEAVNVQSFDFSAVSLANSTTNVTATEATPGAAAIPAQAESQTIDLTATTLADGDTMTFTVDGSDFTFTNSSGGSLTGAALADEIVNGTSGSTALSVTNYTVADEGAGVVSITQTAGNEAPIADITTSVDPAAVDISGSVVPNVITEGSLSPTAEVQSGDLSGLVTGGTLTFNFADSTFVDFNGLTINNDGDIEGELDGVSAGPDSGGSTIWTLSVTGTTYTLTQTGGTFRDTGGNATINAPSGTPPDDQVSTVTTSYGPDTPEVQQLDLSAVTVGSGDSLTFTVGGSDYTFTNSTAGDLTGAGLVDEIVNGTGGSTVLSIANYTLTDEGSAVLQFAQNSGTASNIDPIDTALDEAASAGPTGSETVAGIAAAPAQAEIQNLNLSAVTVYAGQDMTFSVDGTDYTFTNSSGGDLTAASLVDEIVNGTSGSTALSVTNYTLSDAGGGTLTFTQDAGNESNIGAISATTQGAVSGTYTLDFDGGTVLDVAAVSSNDITAQDVVDAINDDVAVGASYSAALTDSGQVEITKTDGTAFTLAETIDTDGSTPLATSAGLAEVGTTASEYNGQISLDSTTDISIEEGTTGALAAAGLDSAGNATTTIDQVDVSTREGATTAISSVDAALAQIDTIRGDLGAVQNRFESTIANLQNVAENLSAARSRILDADVAEETSNMTKQNILQQAGVSILAQANQAPQLALSLLG</sequence>
<keyword evidence="2 3" id="KW-0975">Bacterial flagellum</keyword>
<reference evidence="6" key="1">
    <citation type="submission" date="2006-05" db="EMBL/GenBank/DDBJ databases">
        <title>Annotation of the draft genome assembly of Desulfuromonas acetoxidans DSM 684.</title>
        <authorList>
            <consortium name="US DOE Joint Genome Institute (JGI-ORNL)"/>
            <person name="Larimer F."/>
            <person name="Land M."/>
            <person name="Hauser L."/>
        </authorList>
    </citation>
    <scope>NUCLEOTIDE SEQUENCE [LARGE SCALE GENOMIC DNA]</scope>
    <source>
        <strain evidence="6">DSM 684</strain>
    </source>
</reference>
<comment type="similarity">
    <text evidence="1 3">Belongs to the bacterial flagellin family.</text>
</comment>
<dbReference type="EMBL" id="AAEW02000008">
    <property type="protein sequence ID" value="EAT15842.1"/>
    <property type="molecule type" value="Genomic_DNA"/>
</dbReference>
<evidence type="ECO:0000313" key="6">
    <source>
        <dbReference type="EMBL" id="EAT15842.1"/>
    </source>
</evidence>
<dbReference type="Gene3D" id="6.10.10.10">
    <property type="entry name" value="Flagellar export chaperone, C-terminal domain"/>
    <property type="match status" value="1"/>
</dbReference>
<evidence type="ECO:0000256" key="1">
    <source>
        <dbReference type="ARBA" id="ARBA00005709"/>
    </source>
</evidence>
<proteinExistence type="inferred from homology"/>
<keyword evidence="3" id="KW-0964">Secreted</keyword>
<accession>Q1JZQ0</accession>
<dbReference type="PRINTS" id="PR00207">
    <property type="entry name" value="FLAGELLIN"/>
</dbReference>
<dbReference type="SUPFAM" id="SSF64518">
    <property type="entry name" value="Phase 1 flagellin"/>
    <property type="match status" value="2"/>
</dbReference>
<comment type="function">
    <text evidence="3">Flagellin is the subunit protein which polymerizes to form the filaments of bacterial flagella.</text>
</comment>
<feature type="domain" description="Flagellin C-terminal" evidence="5">
    <location>
        <begin position="847"/>
        <end position="931"/>
    </location>
</feature>
<dbReference type="GO" id="GO:0005198">
    <property type="term" value="F:structural molecule activity"/>
    <property type="evidence" value="ECO:0007669"/>
    <property type="project" value="UniProtKB-UniRule"/>
</dbReference>
<dbReference type="GO" id="GO:0005576">
    <property type="term" value="C:extracellular region"/>
    <property type="evidence" value="ECO:0007669"/>
    <property type="project" value="UniProtKB-SubCell"/>
</dbReference>
<protein>
    <recommendedName>
        <fullName evidence="3">Flagellin</fullName>
    </recommendedName>
</protein>
<comment type="subcellular location">
    <subcellularLocation>
        <location evidence="3">Secreted</location>
    </subcellularLocation>
    <subcellularLocation>
        <location evidence="3">Bacterial flagellum</location>
    </subcellularLocation>
</comment>
<comment type="caution">
    <text evidence="6">The sequence shown here is derived from an EMBL/GenBank/DDBJ whole genome shotgun (WGS) entry which is preliminary data.</text>
</comment>
<dbReference type="GO" id="GO:0009288">
    <property type="term" value="C:bacterial-type flagellum"/>
    <property type="evidence" value="ECO:0007669"/>
    <property type="project" value="UniProtKB-SubCell"/>
</dbReference>
<dbReference type="InterPro" id="IPR042187">
    <property type="entry name" value="Flagellin_C_sub2"/>
</dbReference>
<dbReference type="InterPro" id="IPR046358">
    <property type="entry name" value="Flagellin_C"/>
</dbReference>
<feature type="domain" description="Flagellin N-terminal" evidence="4">
    <location>
        <begin position="5"/>
        <end position="141"/>
    </location>
</feature>
<dbReference type="Gene3D" id="3.30.70.2120">
    <property type="match status" value="1"/>
</dbReference>
<dbReference type="Proteomes" id="UP000005695">
    <property type="component" value="Unassembled WGS sequence"/>
</dbReference>
<evidence type="ECO:0000259" key="5">
    <source>
        <dbReference type="Pfam" id="PF00700"/>
    </source>
</evidence>
<dbReference type="InterPro" id="IPR001492">
    <property type="entry name" value="Flagellin"/>
</dbReference>
<evidence type="ECO:0000259" key="4">
    <source>
        <dbReference type="Pfam" id="PF00669"/>
    </source>
</evidence>
<dbReference type="PANTHER" id="PTHR42792:SF2">
    <property type="entry name" value="FLAGELLIN"/>
    <property type="match status" value="1"/>
</dbReference>
<keyword evidence="7" id="KW-1185">Reference proteome</keyword>
<gene>
    <name evidence="6" type="ORF">Dace_2542</name>
</gene>
<dbReference type="PANTHER" id="PTHR42792">
    <property type="entry name" value="FLAGELLIN"/>
    <property type="match status" value="1"/>
</dbReference>
<evidence type="ECO:0000313" key="7">
    <source>
        <dbReference type="Proteomes" id="UP000005695"/>
    </source>
</evidence>
<dbReference type="Gene3D" id="1.20.1330.10">
    <property type="entry name" value="f41 fragment of flagellin, N-terminal domain"/>
    <property type="match status" value="2"/>
</dbReference>
<dbReference type="AlphaFoldDB" id="Q1JZQ0"/>
<dbReference type="Pfam" id="PF00669">
    <property type="entry name" value="Flagellin_N"/>
    <property type="match status" value="1"/>
</dbReference>
<organism evidence="6 7">
    <name type="scientific">Desulfuromonas acetoxidans (strain DSM 684 / 11070)</name>
    <dbReference type="NCBI Taxonomy" id="281689"/>
    <lineage>
        <taxon>Bacteria</taxon>
        <taxon>Pseudomonadati</taxon>
        <taxon>Thermodesulfobacteriota</taxon>
        <taxon>Desulfuromonadia</taxon>
        <taxon>Desulfuromonadales</taxon>
        <taxon>Desulfuromonadaceae</taxon>
        <taxon>Desulfuromonas</taxon>
    </lineage>
</organism>
<evidence type="ECO:0000256" key="2">
    <source>
        <dbReference type="ARBA" id="ARBA00023143"/>
    </source>
</evidence>
<dbReference type="Pfam" id="PF00700">
    <property type="entry name" value="Flagellin_C"/>
    <property type="match status" value="1"/>
</dbReference>
<dbReference type="InterPro" id="IPR001029">
    <property type="entry name" value="Flagellin_N"/>
</dbReference>
<name>Q1JZQ0_DESA6</name>
<evidence type="ECO:0000256" key="3">
    <source>
        <dbReference type="RuleBase" id="RU362073"/>
    </source>
</evidence>